<evidence type="ECO:0000259" key="1">
    <source>
        <dbReference type="Pfam" id="PF18962"/>
    </source>
</evidence>
<dbReference type="Proteomes" id="UP000252733">
    <property type="component" value="Unassembled WGS sequence"/>
</dbReference>
<organism evidence="2 3">
    <name type="scientific">Marinilabilia salmonicolor</name>
    <dbReference type="NCBI Taxonomy" id="989"/>
    <lineage>
        <taxon>Bacteria</taxon>
        <taxon>Pseudomonadati</taxon>
        <taxon>Bacteroidota</taxon>
        <taxon>Bacteroidia</taxon>
        <taxon>Marinilabiliales</taxon>
        <taxon>Marinilabiliaceae</taxon>
        <taxon>Marinilabilia</taxon>
    </lineage>
</organism>
<dbReference type="EMBL" id="QPIZ01000017">
    <property type="protein sequence ID" value="RCW31577.1"/>
    <property type="molecule type" value="Genomic_DNA"/>
</dbReference>
<evidence type="ECO:0000313" key="2">
    <source>
        <dbReference type="EMBL" id="RCW31577.1"/>
    </source>
</evidence>
<gene>
    <name evidence="2" type="ORF">DFO77_11719</name>
</gene>
<name>A0A368URV7_9BACT</name>
<evidence type="ECO:0000313" key="3">
    <source>
        <dbReference type="Proteomes" id="UP000252733"/>
    </source>
</evidence>
<dbReference type="Pfam" id="PF18962">
    <property type="entry name" value="Por_Secre_tail"/>
    <property type="match status" value="1"/>
</dbReference>
<comment type="caution">
    <text evidence="2">The sequence shown here is derived from an EMBL/GenBank/DDBJ whole genome shotgun (WGS) entry which is preliminary data.</text>
</comment>
<proteinExistence type="predicted"/>
<reference evidence="2 3" key="1">
    <citation type="submission" date="2018-07" db="EMBL/GenBank/DDBJ databases">
        <title>Freshwater and sediment microbial communities from various areas in North America, analyzing microbe dynamics in response to fracking.</title>
        <authorList>
            <person name="Lamendella R."/>
        </authorList>
    </citation>
    <scope>NUCLEOTIDE SEQUENCE [LARGE SCALE GENOMIC DNA]</scope>
    <source>
        <strain evidence="2 3">160A</strain>
    </source>
</reference>
<protein>
    <submittedName>
        <fullName evidence="2">Putative secreted protein (Por secretion system target)</fullName>
    </submittedName>
</protein>
<accession>A0A368URV7</accession>
<feature type="domain" description="Secretion system C-terminal sorting" evidence="1">
    <location>
        <begin position="47"/>
        <end position="132"/>
    </location>
</feature>
<sequence length="133" mass="15046">MQPMITFPDAGNYIVTMKATGMDGCEVPVATLNYYSTGNNGPWNLSVFPNPASDLVTIQVDLKPEIEKMRMMTFEKEEPFNCEIQLWNNAGVVKSFNSLEKIKQFSVNDLSKGLYYIKVIIGENTYTQTLFIN</sequence>
<dbReference type="NCBIfam" id="TIGR04183">
    <property type="entry name" value="Por_Secre_tail"/>
    <property type="match status" value="1"/>
</dbReference>
<keyword evidence="3" id="KW-1185">Reference proteome</keyword>
<dbReference type="AlphaFoldDB" id="A0A368URV7"/>
<dbReference type="InterPro" id="IPR026444">
    <property type="entry name" value="Secre_tail"/>
</dbReference>